<evidence type="ECO:0000256" key="2">
    <source>
        <dbReference type="ARBA" id="ARBA00022475"/>
    </source>
</evidence>
<feature type="transmembrane region" description="Helical" evidence="8">
    <location>
        <begin position="445"/>
        <end position="465"/>
    </location>
</feature>
<keyword evidence="6 8" id="KW-1133">Transmembrane helix</keyword>
<gene>
    <name evidence="9" type="primary">murJ</name>
    <name evidence="9" type="ORF">ACFSB2_21135</name>
</gene>
<dbReference type="Proteomes" id="UP001597079">
    <property type="component" value="Unassembled WGS sequence"/>
</dbReference>
<feature type="transmembrane region" description="Helical" evidence="8">
    <location>
        <begin position="268"/>
        <end position="287"/>
    </location>
</feature>
<feature type="transmembrane region" description="Helical" evidence="8">
    <location>
        <begin position="344"/>
        <end position="362"/>
    </location>
</feature>
<keyword evidence="4" id="KW-0133">Cell shape</keyword>
<dbReference type="Pfam" id="PF03023">
    <property type="entry name" value="MurJ"/>
    <property type="match status" value="1"/>
</dbReference>
<dbReference type="PANTHER" id="PTHR47019">
    <property type="entry name" value="LIPID II FLIPPASE MURJ"/>
    <property type="match status" value="1"/>
</dbReference>
<feature type="transmembrane region" description="Helical" evidence="8">
    <location>
        <begin position="42"/>
        <end position="63"/>
    </location>
</feature>
<comment type="subcellular location">
    <subcellularLocation>
        <location evidence="1">Cell membrane</location>
        <topology evidence="1">Multi-pass membrane protein</topology>
    </subcellularLocation>
</comment>
<dbReference type="PRINTS" id="PR01806">
    <property type="entry name" value="VIRFACTRMVIN"/>
</dbReference>
<dbReference type="RefSeq" id="WP_377945098.1">
    <property type="nucleotide sequence ID" value="NZ_JBHUCX010000089.1"/>
</dbReference>
<protein>
    <submittedName>
        <fullName evidence="9">Murein biosynthesis integral membrane protein MurJ</fullName>
    </submittedName>
</protein>
<feature type="transmembrane region" description="Helical" evidence="8">
    <location>
        <begin position="157"/>
        <end position="180"/>
    </location>
</feature>
<keyword evidence="3 8" id="KW-0812">Transmembrane</keyword>
<organism evidence="9 10">
    <name type="scientific">Alicyclobacillus fodiniaquatilis</name>
    <dbReference type="NCBI Taxonomy" id="1661150"/>
    <lineage>
        <taxon>Bacteria</taxon>
        <taxon>Bacillati</taxon>
        <taxon>Bacillota</taxon>
        <taxon>Bacilli</taxon>
        <taxon>Bacillales</taxon>
        <taxon>Alicyclobacillaceae</taxon>
        <taxon>Alicyclobacillus</taxon>
    </lineage>
</organism>
<keyword evidence="10" id="KW-1185">Reference proteome</keyword>
<name>A0ABW4JQR0_9BACL</name>
<dbReference type="PANTHER" id="PTHR47019:SF1">
    <property type="entry name" value="LIPID II FLIPPASE MURJ"/>
    <property type="match status" value="1"/>
</dbReference>
<keyword evidence="7 8" id="KW-0472">Membrane</keyword>
<dbReference type="InterPro" id="IPR004268">
    <property type="entry name" value="MurJ"/>
</dbReference>
<feature type="transmembrane region" description="Helical" evidence="8">
    <location>
        <begin position="383"/>
        <end position="400"/>
    </location>
</feature>
<proteinExistence type="predicted"/>
<evidence type="ECO:0000256" key="8">
    <source>
        <dbReference type="SAM" id="Phobius"/>
    </source>
</evidence>
<feature type="transmembrane region" description="Helical" evidence="8">
    <location>
        <begin position="186"/>
        <end position="207"/>
    </location>
</feature>
<evidence type="ECO:0000313" key="9">
    <source>
        <dbReference type="EMBL" id="MFD1677182.1"/>
    </source>
</evidence>
<feature type="transmembrane region" description="Helical" evidence="8">
    <location>
        <begin position="227"/>
        <end position="248"/>
    </location>
</feature>
<keyword evidence="2" id="KW-1003">Cell membrane</keyword>
<dbReference type="InterPro" id="IPR051050">
    <property type="entry name" value="Lipid_II_flippase_MurJ/MviN"/>
</dbReference>
<feature type="transmembrane region" description="Helical" evidence="8">
    <location>
        <begin position="124"/>
        <end position="145"/>
    </location>
</feature>
<sequence>MQRSITKSTTVVFILTTISSILGFVRESYIAFLFGATGLTDAFYIALIFPDTIVGLIQSALTYSLVPVLKAERRKDDKSASTLIYVILLLSMVIFTIMTIIAFLFRNPLVSLFSPGFSKREHLIAVQLLSVMIVGVVFTGISGVLSGVNNAFEEFTFPAAVGVVYNVILISTSIILAPVLGIRSLAFGFLIGVFGKLIIQFVPVIRYRYLSKRQSIWHPSVPTVARLMPPILISSGLGTINLIIDRVLASGLPNGYISDLTYASKIGLMPAILVGGSLATTLYNQFVSNILDNNFVQLQKNLVKATTWVVFISIVIGGIFILFSSDIIYLLFRHGAFTLKDVAITATPLIIYGVFQPFYILIPILDRVFYAAKKNRSVMMRSLLAVGVNILVSVLTVHRLGIKGLVLGNGLAQVVAVVMLCTAIFKWTRISYVRIMLQAFRRGGIPGILVFCSFGASLCITRTWGEGSLKLLVFQGMIALGFGVLFLTIYTFVDGKSDISIFLRKILGVKRIT</sequence>
<keyword evidence="5" id="KW-0573">Peptidoglycan synthesis</keyword>
<evidence type="ECO:0000256" key="6">
    <source>
        <dbReference type="ARBA" id="ARBA00022989"/>
    </source>
</evidence>
<comment type="caution">
    <text evidence="9">The sequence shown here is derived from an EMBL/GenBank/DDBJ whole genome shotgun (WGS) entry which is preliminary data.</text>
</comment>
<evidence type="ECO:0000256" key="7">
    <source>
        <dbReference type="ARBA" id="ARBA00023136"/>
    </source>
</evidence>
<feature type="transmembrane region" description="Helical" evidence="8">
    <location>
        <begin position="12"/>
        <end position="36"/>
    </location>
</feature>
<evidence type="ECO:0000256" key="4">
    <source>
        <dbReference type="ARBA" id="ARBA00022960"/>
    </source>
</evidence>
<evidence type="ECO:0000256" key="3">
    <source>
        <dbReference type="ARBA" id="ARBA00022692"/>
    </source>
</evidence>
<feature type="transmembrane region" description="Helical" evidence="8">
    <location>
        <begin position="308"/>
        <end position="332"/>
    </location>
</feature>
<feature type="transmembrane region" description="Helical" evidence="8">
    <location>
        <begin position="406"/>
        <end position="425"/>
    </location>
</feature>
<feature type="transmembrane region" description="Helical" evidence="8">
    <location>
        <begin position="83"/>
        <end position="104"/>
    </location>
</feature>
<accession>A0ABW4JQR0</accession>
<feature type="transmembrane region" description="Helical" evidence="8">
    <location>
        <begin position="471"/>
        <end position="493"/>
    </location>
</feature>
<dbReference type="EMBL" id="JBHUCX010000089">
    <property type="protein sequence ID" value="MFD1677182.1"/>
    <property type="molecule type" value="Genomic_DNA"/>
</dbReference>
<reference evidence="10" key="1">
    <citation type="journal article" date="2019" name="Int. J. Syst. Evol. Microbiol.">
        <title>The Global Catalogue of Microorganisms (GCM) 10K type strain sequencing project: providing services to taxonomists for standard genome sequencing and annotation.</title>
        <authorList>
            <consortium name="The Broad Institute Genomics Platform"/>
            <consortium name="The Broad Institute Genome Sequencing Center for Infectious Disease"/>
            <person name="Wu L."/>
            <person name="Ma J."/>
        </authorList>
    </citation>
    <scope>NUCLEOTIDE SEQUENCE [LARGE SCALE GENOMIC DNA]</scope>
    <source>
        <strain evidence="10">CGMCC 1.12286</strain>
    </source>
</reference>
<evidence type="ECO:0000256" key="1">
    <source>
        <dbReference type="ARBA" id="ARBA00004651"/>
    </source>
</evidence>
<evidence type="ECO:0000256" key="5">
    <source>
        <dbReference type="ARBA" id="ARBA00022984"/>
    </source>
</evidence>
<evidence type="ECO:0000313" key="10">
    <source>
        <dbReference type="Proteomes" id="UP001597079"/>
    </source>
</evidence>